<dbReference type="OrthoDB" id="6109at2759"/>
<dbReference type="InterPro" id="IPR015943">
    <property type="entry name" value="WD40/YVTN_repeat-like_dom_sf"/>
</dbReference>
<feature type="domain" description="RSE1/DDB1/CPSF1 C-terminal" evidence="3">
    <location>
        <begin position="1079"/>
        <end position="1405"/>
    </location>
</feature>
<protein>
    <recommendedName>
        <fullName evidence="8">DNA damage-binding protein 1</fullName>
    </recommendedName>
</protein>
<dbReference type="InterPro" id="IPR050358">
    <property type="entry name" value="RSE1/DDB1/CFT1"/>
</dbReference>
<keyword evidence="2" id="KW-0539">Nucleus</keyword>
<evidence type="ECO:0008006" key="8">
    <source>
        <dbReference type="Google" id="ProtNLM"/>
    </source>
</evidence>
<dbReference type="Proteomes" id="UP000076532">
    <property type="component" value="Unassembled WGS sequence"/>
</dbReference>
<dbReference type="EMBL" id="KV417703">
    <property type="protein sequence ID" value="KZP09319.1"/>
    <property type="molecule type" value="Genomic_DNA"/>
</dbReference>
<organism evidence="6 7">
    <name type="scientific">Athelia psychrophila</name>
    <dbReference type="NCBI Taxonomy" id="1759441"/>
    <lineage>
        <taxon>Eukaryota</taxon>
        <taxon>Fungi</taxon>
        <taxon>Dikarya</taxon>
        <taxon>Basidiomycota</taxon>
        <taxon>Agaricomycotina</taxon>
        <taxon>Agaricomycetes</taxon>
        <taxon>Agaricomycetidae</taxon>
        <taxon>Atheliales</taxon>
        <taxon>Atheliaceae</taxon>
        <taxon>Athelia</taxon>
    </lineage>
</organism>
<evidence type="ECO:0000259" key="3">
    <source>
        <dbReference type="Pfam" id="PF03178"/>
    </source>
</evidence>
<dbReference type="InterPro" id="IPR058543">
    <property type="entry name" value="Beta-prop_RSE1/DDB1/CPSF1_2nd"/>
</dbReference>
<dbReference type="Pfam" id="PF10433">
    <property type="entry name" value="Beta-prop_RSE1_1st"/>
    <property type="match status" value="1"/>
</dbReference>
<evidence type="ECO:0000313" key="6">
    <source>
        <dbReference type="EMBL" id="KZP09319.1"/>
    </source>
</evidence>
<evidence type="ECO:0000256" key="1">
    <source>
        <dbReference type="ARBA" id="ARBA00004123"/>
    </source>
</evidence>
<dbReference type="InterPro" id="IPR018846">
    <property type="entry name" value="Beta-prop_RSE1/DDB1/CPSF1_1st"/>
</dbReference>
<evidence type="ECO:0000259" key="4">
    <source>
        <dbReference type="Pfam" id="PF10433"/>
    </source>
</evidence>
<keyword evidence="7" id="KW-1185">Reference proteome</keyword>
<evidence type="ECO:0000256" key="2">
    <source>
        <dbReference type="ARBA" id="ARBA00023242"/>
    </source>
</evidence>
<sequence>MHAIRQDILPPSGVEFATSLKLTPSTLAGQVLHTPPGSSARHELAARALCNIVVARTNLLRIFEIRQEPAPLPPLDEDGTDRMSQVRKGTEAVEGEVEMDEQGEDFVNMGSTKLNTHLSPTVTQFYFVREHRVHGIITGVESIKTMASIDDHLDRLLVSFKDAKVALLEWSDAAHDLVTVSIHTYERAPQLMSMDTALFRAQLRVDTSSRCAALLLPQDAMAILPFHQTQAEFGMDQDQAGRETHMPYSASFILDLATEVNEHIRNVIDFAFLPGFNNPTIAVLFQVQQTWTGRLKEFKDTVRLMIFTMDLASHHYPVITSVEGLPHDAFSILPCSSTFGGVVIMASNCIVYVDQTSRRVALPVNGWPSRVSDLPMLPITSGHETRNLELEGARGVFVDEKTLFVVLKDGNIYPVELVSEGKTVSKLTMTAPLAQTTIPTLVKRVGEELLFIGSTVAPSVLLKAARVEEAVDPTAELATEPAAVVDTGNAMMLDDDDDLYGDAQIPSFPSAANQVNGVGHAKKQRMVLHLSLCDSLPAYGPIADMAFSLAKNGDRYVPELVAATGAGSLGGFTLFQRDLPSKTKRKLHAIGGARGMWSLPLKHSVKVNGVLVEKPSADPHQTDNDTLILATDANPSPGSSRIATKTARGDINITTRMQIATVGAAPFFQRTAILHVVTNAICVLEPDGTSRQKIQDVDGNLPRAKIRACSICDPYVLVFREDDSIGLFIDTERGKIRRKDMSPMGDKFSRYTAGCFYTDTSGLFEAQLHASAGTNGADSKATSTVQGAVNAERRSQWLILVRPQGIMEIWSLPKLTMVYSNEGISSLQNVLVDSSDVAALSLPQDPPRKPQDLDIEQILIAPLGESSPSPHLLVFLRSGQLAVYEAAPAAIPADITTTRMSFLPVKFVKIASHAFDIRRQDEMEKTVVTEQKRISRALIPFVTTPAPGTSYTGVFLTGDRPNWILSTNKGGVRIIPSGHSVVYSFTTCSLWESKGDFLMYTDEGPSLLEWMPNLQLSTGLPSRSVPRSRSYAHIVFDPTTTLMVACASLKSQFASYDEDNNIVWEPDAVNVAFPGVDTSTLEVISPDVWVTMDGYEFAKNEYVNSLEIVSLETLSTETGTKDFIAVGTSIDRGEDLAVKGAVYIFELVEVVADPQVAVKRWYKLKLRARDDCKGPVTAVCGLNGYLVSSMGQKIFVRAFDLDERLVGVAFLDVGVYVTALRTVKNLLLIGDAVKSVWFAAFQEDPFKLTVLAKDIRRVAVANVDFFFSDGMMSIVSGDDEGVLRIYDYNPGDPESKNGQHLICRTEFHGQSESLCSVAVARRPEDDDDIPQAKIISGSLDGSLSSLTPVDESVYKRFQLLQGQLTRNIQHFAGLNPKAFRIVRNDYVSKPLTKGILDGNLLSAFETLPISGQNETTRQIGTDRSIILRDWASLTAAW</sequence>
<accession>A0A165Y8S8</accession>
<dbReference type="Gene3D" id="2.130.10.10">
    <property type="entry name" value="YVTN repeat-like/Quinoprotein amine dehydrogenase"/>
    <property type="match status" value="3"/>
</dbReference>
<comment type="subcellular location">
    <subcellularLocation>
        <location evidence="1">Nucleus</location>
    </subcellularLocation>
</comment>
<dbReference type="InterPro" id="IPR004871">
    <property type="entry name" value="RSE1/DDB1/CPSF1_C"/>
</dbReference>
<evidence type="ECO:0000259" key="5">
    <source>
        <dbReference type="Pfam" id="PF23726"/>
    </source>
</evidence>
<name>A0A165Y8S8_9AGAM</name>
<dbReference type="STRING" id="436010.A0A165Y8S8"/>
<feature type="domain" description="RSE1/DDB1/CPSF1 first beta-propeller" evidence="4">
    <location>
        <begin position="123"/>
        <end position="464"/>
    </location>
</feature>
<reference evidence="6 7" key="1">
    <citation type="journal article" date="2016" name="Mol. Biol. Evol.">
        <title>Comparative Genomics of Early-Diverging Mushroom-Forming Fungi Provides Insights into the Origins of Lignocellulose Decay Capabilities.</title>
        <authorList>
            <person name="Nagy L.G."/>
            <person name="Riley R."/>
            <person name="Tritt A."/>
            <person name="Adam C."/>
            <person name="Daum C."/>
            <person name="Floudas D."/>
            <person name="Sun H."/>
            <person name="Yadav J.S."/>
            <person name="Pangilinan J."/>
            <person name="Larsson K.H."/>
            <person name="Matsuura K."/>
            <person name="Barry K."/>
            <person name="Labutti K."/>
            <person name="Kuo R."/>
            <person name="Ohm R.A."/>
            <person name="Bhattacharya S.S."/>
            <person name="Shirouzu T."/>
            <person name="Yoshinaga Y."/>
            <person name="Martin F.M."/>
            <person name="Grigoriev I.V."/>
            <person name="Hibbett D.S."/>
        </authorList>
    </citation>
    <scope>NUCLEOTIDE SEQUENCE [LARGE SCALE GENOMIC DNA]</scope>
    <source>
        <strain evidence="6 7">CBS 109695</strain>
    </source>
</reference>
<dbReference type="GO" id="GO:0005634">
    <property type="term" value="C:nucleus"/>
    <property type="evidence" value="ECO:0007669"/>
    <property type="project" value="UniProtKB-SubCell"/>
</dbReference>
<dbReference type="InterPro" id="IPR036322">
    <property type="entry name" value="WD40_repeat_dom_sf"/>
</dbReference>
<dbReference type="Pfam" id="PF03178">
    <property type="entry name" value="CPSF_A"/>
    <property type="match status" value="1"/>
</dbReference>
<evidence type="ECO:0000313" key="7">
    <source>
        <dbReference type="Proteomes" id="UP000076532"/>
    </source>
</evidence>
<gene>
    <name evidence="6" type="ORF">FIBSPDRAFT_802214</name>
</gene>
<dbReference type="GO" id="GO:0003676">
    <property type="term" value="F:nucleic acid binding"/>
    <property type="evidence" value="ECO:0007669"/>
    <property type="project" value="InterPro"/>
</dbReference>
<dbReference type="SUPFAM" id="SSF50978">
    <property type="entry name" value="WD40 repeat-like"/>
    <property type="match status" value="1"/>
</dbReference>
<proteinExistence type="predicted"/>
<dbReference type="Pfam" id="PF23726">
    <property type="entry name" value="Beta-prop_RSE1_2nd"/>
    <property type="match status" value="1"/>
</dbReference>
<feature type="domain" description="RSE1/DDB1/CPSF1 second beta-propeller" evidence="5">
    <location>
        <begin position="591"/>
        <end position="989"/>
    </location>
</feature>
<dbReference type="PANTHER" id="PTHR10644">
    <property type="entry name" value="DNA REPAIR/RNA PROCESSING CPSF FAMILY"/>
    <property type="match status" value="1"/>
</dbReference>